<dbReference type="GO" id="GO:0008270">
    <property type="term" value="F:zinc ion binding"/>
    <property type="evidence" value="ECO:0007669"/>
    <property type="project" value="InterPro"/>
</dbReference>
<dbReference type="InterPro" id="IPR041920">
    <property type="entry name" value="ROS/MUCR_sf"/>
</dbReference>
<dbReference type="AlphaFoldDB" id="A0A1B2ABS0"/>
<keyword evidence="4" id="KW-1185">Reference proteome</keyword>
<dbReference type="Pfam" id="PF05443">
    <property type="entry name" value="ROS_MUCR"/>
    <property type="match status" value="1"/>
</dbReference>
<reference evidence="3 4" key="1">
    <citation type="submission" date="2016-07" db="EMBL/GenBank/DDBJ databases">
        <title>Complete genome sequence of Altererythrobacter dongtanensis KCTC 22672, a type strain with esterase isolated from tidal flat.</title>
        <authorList>
            <person name="Cheng H."/>
            <person name="Wu Y.-H."/>
            <person name="Zhou P."/>
            <person name="Huo Y.-Y."/>
            <person name="Wang C.-S."/>
            <person name="Xu X.-W."/>
        </authorList>
    </citation>
    <scope>NUCLEOTIDE SEQUENCE [LARGE SCALE GENOMIC DNA]</scope>
    <source>
        <strain evidence="3 4">KCTC 22672</strain>
    </source>
</reference>
<protein>
    <submittedName>
        <fullName evidence="3">Transcriptional regulatory protein ros</fullName>
    </submittedName>
</protein>
<evidence type="ECO:0000313" key="3">
    <source>
        <dbReference type="EMBL" id="ANY19609.1"/>
    </source>
</evidence>
<dbReference type="GO" id="GO:0003677">
    <property type="term" value="F:DNA binding"/>
    <property type="evidence" value="ECO:0007669"/>
    <property type="project" value="InterPro"/>
</dbReference>
<dbReference type="Gene3D" id="1.10.10.1550">
    <property type="entry name" value="ROS/MUCR transcriptional regulator protein"/>
    <property type="match status" value="1"/>
</dbReference>
<dbReference type="KEGG" id="ado:A6F68_01090"/>
<dbReference type="InterPro" id="IPR008807">
    <property type="entry name" value="ROS_MUCR"/>
</dbReference>
<evidence type="ECO:0000256" key="2">
    <source>
        <dbReference type="SAM" id="MobiDB-lite"/>
    </source>
</evidence>
<dbReference type="Proteomes" id="UP000092932">
    <property type="component" value="Chromosome"/>
</dbReference>
<feature type="region of interest" description="Disordered" evidence="2">
    <location>
        <begin position="129"/>
        <end position="163"/>
    </location>
</feature>
<dbReference type="STRING" id="692370.A6F68_01090"/>
<sequence length="163" mass="17816">MAEENTQPSPLELATDLTIAWLSNPNTTALADDVRAFLQKIHSAIAGIGSGAAAEEEFAAEEFIPAVSVRKSLASKDHIVSMIDGKPYKTLRRHLSTHGLTPEQYRERYNLKADYPMVSESYSQVRRDMAKKIGLGRKPGEKVGPRKKAATASPRGGRKPKTA</sequence>
<organism evidence="3 4">
    <name type="scientific">Tsuneonella dongtanensis</name>
    <dbReference type="NCBI Taxonomy" id="692370"/>
    <lineage>
        <taxon>Bacteria</taxon>
        <taxon>Pseudomonadati</taxon>
        <taxon>Pseudomonadota</taxon>
        <taxon>Alphaproteobacteria</taxon>
        <taxon>Sphingomonadales</taxon>
        <taxon>Erythrobacteraceae</taxon>
        <taxon>Tsuneonella</taxon>
    </lineage>
</organism>
<proteinExistence type="inferred from homology"/>
<accession>A0A1B2ABS0</accession>
<dbReference type="OrthoDB" id="9809693at2"/>
<dbReference type="GO" id="GO:0006355">
    <property type="term" value="P:regulation of DNA-templated transcription"/>
    <property type="evidence" value="ECO:0007669"/>
    <property type="project" value="InterPro"/>
</dbReference>
<name>A0A1B2ABS0_9SPHN</name>
<dbReference type="PATRIC" id="fig|692370.5.peg.1106"/>
<evidence type="ECO:0000313" key="4">
    <source>
        <dbReference type="Proteomes" id="UP000092932"/>
    </source>
</evidence>
<comment type="similarity">
    <text evidence="1">Belongs to the ros/MucR family.</text>
</comment>
<gene>
    <name evidence="3" type="primary">ros</name>
    <name evidence="3" type="ORF">A6F68_01090</name>
</gene>
<dbReference type="EMBL" id="CP016591">
    <property type="protein sequence ID" value="ANY19609.1"/>
    <property type="molecule type" value="Genomic_DNA"/>
</dbReference>
<evidence type="ECO:0000256" key="1">
    <source>
        <dbReference type="ARBA" id="ARBA00007031"/>
    </source>
</evidence>